<dbReference type="InterPro" id="IPR017244">
    <property type="entry name" value="23SrRNA_methyltr_KL"/>
</dbReference>
<evidence type="ECO:0000259" key="8">
    <source>
        <dbReference type="PROSITE" id="PS51165"/>
    </source>
</evidence>
<proteinExistence type="inferred from homology"/>
<comment type="function">
    <text evidence="6">Specifically methylates the guanine in position 2445 (m2G2445) and the guanine in position 2069 (m7G2069) of 23S rRNA.</text>
</comment>
<dbReference type="SUPFAM" id="SSF53335">
    <property type="entry name" value="S-adenosyl-L-methionine-dependent methyltransferases"/>
    <property type="match status" value="2"/>
</dbReference>
<dbReference type="PANTHER" id="PTHR47313:SF1">
    <property type="entry name" value="RIBOSOMAL RNA LARGE SUBUNIT METHYLTRANSFERASE K_L"/>
    <property type="match status" value="1"/>
</dbReference>
<dbReference type="GO" id="GO:0005737">
    <property type="term" value="C:cytoplasm"/>
    <property type="evidence" value="ECO:0007669"/>
    <property type="project" value="UniProtKB-SubCell"/>
</dbReference>
<dbReference type="InterPro" id="IPR004114">
    <property type="entry name" value="THUMP_dom"/>
</dbReference>
<evidence type="ECO:0000313" key="9">
    <source>
        <dbReference type="EMBL" id="SUO92790.1"/>
    </source>
</evidence>
<evidence type="ECO:0000256" key="2">
    <source>
        <dbReference type="ARBA" id="ARBA00022552"/>
    </source>
</evidence>
<dbReference type="Gene3D" id="3.30.750.80">
    <property type="entry name" value="RNA methyltransferase domain (HRMD) like"/>
    <property type="match status" value="1"/>
</dbReference>
<dbReference type="Pfam" id="PF22020">
    <property type="entry name" value="RlmL_1st"/>
    <property type="match status" value="1"/>
</dbReference>
<dbReference type="CDD" id="cd02440">
    <property type="entry name" value="AdoMet_MTases"/>
    <property type="match status" value="1"/>
</dbReference>
<dbReference type="PROSITE" id="PS51165">
    <property type="entry name" value="THUMP"/>
    <property type="match status" value="1"/>
</dbReference>
<comment type="catalytic activity">
    <reaction evidence="6">
        <text>guanosine(2445) in 23S rRNA + S-adenosyl-L-methionine = N(2)-methylguanosine(2445) in 23S rRNA + S-adenosyl-L-homocysteine + H(+)</text>
        <dbReference type="Rhea" id="RHEA:42740"/>
        <dbReference type="Rhea" id="RHEA-COMP:10215"/>
        <dbReference type="Rhea" id="RHEA-COMP:10216"/>
        <dbReference type="ChEBI" id="CHEBI:15378"/>
        <dbReference type="ChEBI" id="CHEBI:57856"/>
        <dbReference type="ChEBI" id="CHEBI:59789"/>
        <dbReference type="ChEBI" id="CHEBI:74269"/>
        <dbReference type="ChEBI" id="CHEBI:74481"/>
        <dbReference type="EC" id="2.1.1.173"/>
    </reaction>
</comment>
<keyword evidence="10" id="KW-1185">Reference proteome</keyword>
<dbReference type="InterPro" id="IPR054170">
    <property type="entry name" value="RlmL_1st"/>
</dbReference>
<evidence type="ECO:0000256" key="3">
    <source>
        <dbReference type="ARBA" id="ARBA00022603"/>
    </source>
</evidence>
<evidence type="ECO:0000256" key="6">
    <source>
        <dbReference type="HAMAP-Rule" id="MF_01858"/>
    </source>
</evidence>
<evidence type="ECO:0000313" key="10">
    <source>
        <dbReference type="Proteomes" id="UP000254575"/>
    </source>
</evidence>
<comment type="subcellular location">
    <subcellularLocation>
        <location evidence="6">Cytoplasm</location>
    </subcellularLocation>
</comment>
<keyword evidence="5 6" id="KW-0949">S-adenosyl-L-methionine</keyword>
<dbReference type="EC" id="2.1.1.264" evidence="6"/>
<name>A0A380MKM1_9GAMM</name>
<reference evidence="9 10" key="1">
    <citation type="submission" date="2018-06" db="EMBL/GenBank/DDBJ databases">
        <authorList>
            <consortium name="Pathogen Informatics"/>
            <person name="Doyle S."/>
        </authorList>
    </citation>
    <scope>NUCLEOTIDE SEQUENCE [LARGE SCALE GENOMIC DNA]</scope>
    <source>
        <strain evidence="9 10">NCTC10717</strain>
    </source>
</reference>
<dbReference type="EC" id="2.1.1.173" evidence="6"/>
<dbReference type="NCBIfam" id="NF008748">
    <property type="entry name" value="PRK11783.1"/>
    <property type="match status" value="1"/>
</dbReference>
<dbReference type="PIRSF" id="PIRSF037618">
    <property type="entry name" value="RNA_Mtase_bacteria_prd"/>
    <property type="match status" value="1"/>
</dbReference>
<dbReference type="SMART" id="SM00981">
    <property type="entry name" value="THUMP"/>
    <property type="match status" value="1"/>
</dbReference>
<dbReference type="Pfam" id="PF01170">
    <property type="entry name" value="UPF0020"/>
    <property type="match status" value="1"/>
</dbReference>
<feature type="domain" description="THUMP" evidence="8">
    <location>
        <begin position="43"/>
        <end position="154"/>
    </location>
</feature>
<dbReference type="InterPro" id="IPR029063">
    <property type="entry name" value="SAM-dependent_MTases_sf"/>
</dbReference>
<dbReference type="InterPro" id="IPR000241">
    <property type="entry name" value="RlmKL-like_Mtase"/>
</dbReference>
<dbReference type="GO" id="GO:0070043">
    <property type="term" value="F:rRNA (guanine-N7-)-methyltransferase activity"/>
    <property type="evidence" value="ECO:0007669"/>
    <property type="project" value="UniProtKB-UniRule"/>
</dbReference>
<dbReference type="RefSeq" id="WP_115218001.1">
    <property type="nucleotide sequence ID" value="NZ_UHIA01000003.1"/>
</dbReference>
<accession>A0A380MKM1</accession>
<gene>
    <name evidence="6 9" type="primary">rlmL</name>
    <name evidence="9" type="ORF">NCTC10717_00740</name>
</gene>
<dbReference type="GO" id="GO:0052915">
    <property type="term" value="F:23S rRNA (guanine(2445)-N(2))-methyltransferase activity"/>
    <property type="evidence" value="ECO:0007669"/>
    <property type="project" value="UniProtKB-UniRule"/>
</dbReference>
<keyword evidence="1 6" id="KW-0963">Cytoplasm</keyword>
<keyword evidence="2 6" id="KW-0698">rRNA processing</keyword>
<keyword evidence="3 6" id="KW-0489">Methyltransferase</keyword>
<organism evidence="9 10">
    <name type="scientific">Suttonella indologenes</name>
    <dbReference type="NCBI Taxonomy" id="13276"/>
    <lineage>
        <taxon>Bacteria</taxon>
        <taxon>Pseudomonadati</taxon>
        <taxon>Pseudomonadota</taxon>
        <taxon>Gammaproteobacteria</taxon>
        <taxon>Cardiobacteriales</taxon>
        <taxon>Cardiobacteriaceae</taxon>
        <taxon>Suttonella</taxon>
    </lineage>
</organism>
<keyword evidence="7" id="KW-0694">RNA-binding</keyword>
<evidence type="ECO:0000256" key="5">
    <source>
        <dbReference type="ARBA" id="ARBA00022691"/>
    </source>
</evidence>
<dbReference type="GO" id="GO:0003723">
    <property type="term" value="F:RNA binding"/>
    <property type="evidence" value="ECO:0007669"/>
    <property type="project" value="UniProtKB-UniRule"/>
</dbReference>
<dbReference type="Gene3D" id="3.30.2130.30">
    <property type="match status" value="1"/>
</dbReference>
<dbReference type="PROSITE" id="PS00092">
    <property type="entry name" value="N6_MTASE"/>
    <property type="match status" value="1"/>
</dbReference>
<comment type="similarity">
    <text evidence="6">Belongs to the methyltransferase superfamily. RlmKL family.</text>
</comment>
<comment type="catalytic activity">
    <reaction evidence="6">
        <text>guanosine(2069) in 23S rRNA + S-adenosyl-L-methionine = N(2)-methylguanosine(2069) in 23S rRNA + S-adenosyl-L-homocysteine + H(+)</text>
        <dbReference type="Rhea" id="RHEA:43772"/>
        <dbReference type="Rhea" id="RHEA-COMP:10688"/>
        <dbReference type="Rhea" id="RHEA-COMP:10689"/>
        <dbReference type="ChEBI" id="CHEBI:15378"/>
        <dbReference type="ChEBI" id="CHEBI:57856"/>
        <dbReference type="ChEBI" id="CHEBI:59789"/>
        <dbReference type="ChEBI" id="CHEBI:74269"/>
        <dbReference type="ChEBI" id="CHEBI:74481"/>
        <dbReference type="EC" id="2.1.1.264"/>
    </reaction>
</comment>
<dbReference type="Gene3D" id="3.40.50.150">
    <property type="entry name" value="Vaccinia Virus protein VP39"/>
    <property type="match status" value="2"/>
</dbReference>
<sequence length="716" mass="81394">MYKIILPCAKGTEQVLQAEADTLGLQNSKIGVAVVSGEGDELTAYRLCLWSRVASRVLLVLTEYDMASPEDLYAGAYTIDWTEHLSADTRFAIRFSGTGQGIRNTQFGALKVKDAVVDRLREYYKRRPDVDTDNPDIRIDAHLQRGRVTLALDVSGGALHERGYRQWQGKAPIRETLAAAMLYRGKWHEQAQAKKTLIDPMCGAGTLLLEALMMAADIAPGLKRQKFGFEQWQQHRPSHWRQLLGEAQARAEEGLKHFSHKFYGFDSDAQVLAAARKNAESAGLAKYIHFETRAVEHFRFEKAYGEVGFIVSNPPYGERLGEITDLVPLYAHIGQAFKTFPDDWTMTLIASNEALLKRLKLRAQRQYQIFNGALEGKILLYERAQQPEDAQEIREAVLEDAPSALSEVAQMFANRLQKNLGKLKKWAANVPTNAYRIYDKDLPEYAFAIDVYGEHLLVQEYAAPKEIPKEKAQQRLFDVLQALPVASGFAPENIVLKTRERQSGNKQYEKLDDSEQRLMVQEGRANFLVNLRDYLDVGLFLDHRPMRLMLAKEAQGKRFLNLFCYTASASVHAALGGARYSTSVDLSGKYLDWAQDNFHLNALGSEHRLVKADVMEWLAKGQDQYDLIFCDPPTFSNTKKENRLFDVQKHHVALIELAMQRLAKDGILYFSNNYRGFKLDEAALAAFQLKEISTATIDKDFERNPRIHRVWKIRHQ</sequence>
<dbReference type="PANTHER" id="PTHR47313">
    <property type="entry name" value="RIBOSOMAL RNA LARGE SUBUNIT METHYLTRANSFERASE K/L"/>
    <property type="match status" value="1"/>
</dbReference>
<dbReference type="Pfam" id="PF10672">
    <property type="entry name" value="Methyltrans_SAM"/>
    <property type="match status" value="1"/>
</dbReference>
<protein>
    <recommendedName>
        <fullName evidence="6">Ribosomal RNA large subunit methyltransferase K/L</fullName>
    </recommendedName>
    <domain>
        <recommendedName>
            <fullName evidence="6">23S rRNA m2G2445 methyltransferase</fullName>
            <ecNumber evidence="6">2.1.1.173</ecNumber>
        </recommendedName>
        <alternativeName>
            <fullName evidence="6">rRNA (guanine-N(2)-)-methyltransferase RlmL</fullName>
        </alternativeName>
    </domain>
    <domain>
        <recommendedName>
            <fullName evidence="6">23S rRNA m7G2069 methyltransferase</fullName>
            <ecNumber evidence="6">2.1.1.264</ecNumber>
        </recommendedName>
        <alternativeName>
            <fullName evidence="6">rRNA (guanine-N(7)-)-methyltransferase RlmK</fullName>
        </alternativeName>
    </domain>
</protein>
<dbReference type="InterPro" id="IPR002052">
    <property type="entry name" value="DNA_methylase_N6_adenine_CS"/>
</dbReference>
<dbReference type="OrthoDB" id="9809404at2"/>
<evidence type="ECO:0000256" key="4">
    <source>
        <dbReference type="ARBA" id="ARBA00022679"/>
    </source>
</evidence>
<keyword evidence="4 6" id="KW-0808">Transferase</keyword>
<dbReference type="InterPro" id="IPR019614">
    <property type="entry name" value="SAM-dep_methyl-trfase"/>
</dbReference>
<dbReference type="Proteomes" id="UP000254575">
    <property type="component" value="Unassembled WGS sequence"/>
</dbReference>
<dbReference type="HAMAP" id="MF_01858">
    <property type="entry name" value="23SrRNA_methyltr_KL"/>
    <property type="match status" value="1"/>
</dbReference>
<dbReference type="EMBL" id="UHIA01000003">
    <property type="protein sequence ID" value="SUO92790.1"/>
    <property type="molecule type" value="Genomic_DNA"/>
</dbReference>
<dbReference type="Pfam" id="PF02926">
    <property type="entry name" value="THUMP"/>
    <property type="match status" value="1"/>
</dbReference>
<evidence type="ECO:0000256" key="1">
    <source>
        <dbReference type="ARBA" id="ARBA00022490"/>
    </source>
</evidence>
<dbReference type="AlphaFoldDB" id="A0A380MKM1"/>
<dbReference type="CDD" id="cd11715">
    <property type="entry name" value="THUMP_AdoMetMT"/>
    <property type="match status" value="1"/>
</dbReference>
<evidence type="ECO:0000256" key="7">
    <source>
        <dbReference type="PROSITE-ProRule" id="PRU00529"/>
    </source>
</evidence>